<name>A0A561EQN5_9ACTN</name>
<dbReference type="EMBL" id="VIVR01000001">
    <property type="protein sequence ID" value="TWE17923.1"/>
    <property type="molecule type" value="Genomic_DNA"/>
</dbReference>
<keyword evidence="1" id="KW-1133">Transmembrane helix</keyword>
<protein>
    <submittedName>
        <fullName evidence="3">YcxB-like protein</fullName>
    </submittedName>
</protein>
<keyword evidence="1" id="KW-0812">Transmembrane</keyword>
<sequence length="199" mass="22226">MRSLWTFRAPATRRERSRALGYSGAAPAHPIEIGSHSVDITATFQMTAREYRSAIRNSPAVRGAMIIGLLLAGSGLLSLLSGDPKTWLVYYGIGVPVFMEVAAVRLASRKSAALLAEPWTVRVTEETYTLRTAASQAEVGWSVYREVNDRSGFWYLRQLNGASGFLPKRAFGDPEQAELADFFARRLPPRKKRWYRPFA</sequence>
<organism evidence="3 4">
    <name type="scientific">Kitasatospora atroaurantiaca</name>
    <dbReference type="NCBI Taxonomy" id="285545"/>
    <lineage>
        <taxon>Bacteria</taxon>
        <taxon>Bacillati</taxon>
        <taxon>Actinomycetota</taxon>
        <taxon>Actinomycetes</taxon>
        <taxon>Kitasatosporales</taxon>
        <taxon>Streptomycetaceae</taxon>
        <taxon>Kitasatospora</taxon>
    </lineage>
</organism>
<evidence type="ECO:0000259" key="2">
    <source>
        <dbReference type="Pfam" id="PF14317"/>
    </source>
</evidence>
<evidence type="ECO:0000313" key="4">
    <source>
        <dbReference type="Proteomes" id="UP000318416"/>
    </source>
</evidence>
<keyword evidence="1" id="KW-0472">Membrane</keyword>
<feature type="transmembrane region" description="Helical" evidence="1">
    <location>
        <begin position="87"/>
        <end position="107"/>
    </location>
</feature>
<reference evidence="3 4" key="1">
    <citation type="submission" date="2019-06" db="EMBL/GenBank/DDBJ databases">
        <title>Sequencing the genomes of 1000 actinobacteria strains.</title>
        <authorList>
            <person name="Klenk H.-P."/>
        </authorList>
    </citation>
    <scope>NUCLEOTIDE SEQUENCE [LARGE SCALE GENOMIC DNA]</scope>
    <source>
        <strain evidence="3 4">DSM 41649</strain>
    </source>
</reference>
<dbReference type="OrthoDB" id="4350788at2"/>
<feature type="domain" description="YcxB-like C-terminal" evidence="2">
    <location>
        <begin position="124"/>
        <end position="178"/>
    </location>
</feature>
<accession>A0A561EQN5</accession>
<comment type="caution">
    <text evidence="3">The sequence shown here is derived from an EMBL/GenBank/DDBJ whole genome shotgun (WGS) entry which is preliminary data.</text>
</comment>
<proteinExistence type="predicted"/>
<gene>
    <name evidence="3" type="ORF">FB465_2970</name>
</gene>
<dbReference type="AlphaFoldDB" id="A0A561EQN5"/>
<dbReference type="InterPro" id="IPR025588">
    <property type="entry name" value="YcxB-like_C"/>
</dbReference>
<feature type="transmembrane region" description="Helical" evidence="1">
    <location>
        <begin position="59"/>
        <end position="81"/>
    </location>
</feature>
<keyword evidence="4" id="KW-1185">Reference proteome</keyword>
<dbReference type="Proteomes" id="UP000318416">
    <property type="component" value="Unassembled WGS sequence"/>
</dbReference>
<evidence type="ECO:0000313" key="3">
    <source>
        <dbReference type="EMBL" id="TWE17923.1"/>
    </source>
</evidence>
<evidence type="ECO:0000256" key="1">
    <source>
        <dbReference type="SAM" id="Phobius"/>
    </source>
</evidence>
<dbReference type="Pfam" id="PF14317">
    <property type="entry name" value="YcxB"/>
    <property type="match status" value="1"/>
</dbReference>